<proteinExistence type="predicted"/>
<organism evidence="2 3">
    <name type="scientific">Hibiscus syriacus</name>
    <name type="common">Rose of Sharon</name>
    <dbReference type="NCBI Taxonomy" id="106335"/>
    <lineage>
        <taxon>Eukaryota</taxon>
        <taxon>Viridiplantae</taxon>
        <taxon>Streptophyta</taxon>
        <taxon>Embryophyta</taxon>
        <taxon>Tracheophyta</taxon>
        <taxon>Spermatophyta</taxon>
        <taxon>Magnoliopsida</taxon>
        <taxon>eudicotyledons</taxon>
        <taxon>Gunneridae</taxon>
        <taxon>Pentapetalae</taxon>
        <taxon>rosids</taxon>
        <taxon>malvids</taxon>
        <taxon>Malvales</taxon>
        <taxon>Malvaceae</taxon>
        <taxon>Malvoideae</taxon>
        <taxon>Hibiscus</taxon>
    </lineage>
</organism>
<sequence>MKAFPIICILFLSFFLPFATAQEVYHVEQYGRYNGFPAPRRPGPQHSTKFASCFKNGSPVECHSSPPPPHTMATAVTRGAIVYVGRRNCPCHH</sequence>
<keyword evidence="1" id="KW-0732">Signal</keyword>
<dbReference type="EMBL" id="VEPZ02000348">
    <property type="protein sequence ID" value="KAE8726722.1"/>
    <property type="molecule type" value="Genomic_DNA"/>
</dbReference>
<keyword evidence="3" id="KW-1185">Reference proteome</keyword>
<reference evidence="2" key="1">
    <citation type="submission" date="2019-09" db="EMBL/GenBank/DDBJ databases">
        <title>Draft genome information of white flower Hibiscus syriacus.</title>
        <authorList>
            <person name="Kim Y.-M."/>
        </authorList>
    </citation>
    <scope>NUCLEOTIDE SEQUENCE [LARGE SCALE GENOMIC DNA]</scope>
    <source>
        <strain evidence="2">YM2019G1</strain>
    </source>
</reference>
<evidence type="ECO:0000313" key="2">
    <source>
        <dbReference type="EMBL" id="KAE8726722.1"/>
    </source>
</evidence>
<comment type="caution">
    <text evidence="2">The sequence shown here is derived from an EMBL/GenBank/DDBJ whole genome shotgun (WGS) entry which is preliminary data.</text>
</comment>
<dbReference type="AlphaFoldDB" id="A0A6A3CH00"/>
<accession>A0A6A3CH00</accession>
<feature type="signal peptide" evidence="1">
    <location>
        <begin position="1"/>
        <end position="21"/>
    </location>
</feature>
<feature type="chain" id="PRO_5025509135" evidence="1">
    <location>
        <begin position="22"/>
        <end position="93"/>
    </location>
</feature>
<name>A0A6A3CH00_HIBSY</name>
<evidence type="ECO:0000256" key="1">
    <source>
        <dbReference type="SAM" id="SignalP"/>
    </source>
</evidence>
<evidence type="ECO:0000313" key="3">
    <source>
        <dbReference type="Proteomes" id="UP000436088"/>
    </source>
</evidence>
<dbReference type="Proteomes" id="UP000436088">
    <property type="component" value="Unassembled WGS sequence"/>
</dbReference>
<gene>
    <name evidence="2" type="ORF">F3Y22_tig00006449pilonHSYRG00023</name>
</gene>
<protein>
    <submittedName>
        <fullName evidence="2">Uncharacterized protein</fullName>
    </submittedName>
</protein>